<feature type="transmembrane region" description="Helical" evidence="8">
    <location>
        <begin position="185"/>
        <end position="209"/>
    </location>
</feature>
<accession>A0A542DWB2</accession>
<organism evidence="11 12">
    <name type="scientific">Lapillicoccus jejuensis</name>
    <dbReference type="NCBI Taxonomy" id="402171"/>
    <lineage>
        <taxon>Bacteria</taxon>
        <taxon>Bacillati</taxon>
        <taxon>Actinomycetota</taxon>
        <taxon>Actinomycetes</taxon>
        <taxon>Micrococcales</taxon>
        <taxon>Intrasporangiaceae</taxon>
        <taxon>Lapillicoccus</taxon>
    </lineage>
</organism>
<comment type="subcellular location">
    <subcellularLocation>
        <location evidence="1">Cell membrane</location>
        <topology evidence="1">Multi-pass membrane protein</topology>
    </subcellularLocation>
</comment>
<dbReference type="Pfam" id="PF06738">
    <property type="entry name" value="ThrE"/>
    <property type="match status" value="1"/>
</dbReference>
<feature type="transmembrane region" description="Helical" evidence="8">
    <location>
        <begin position="446"/>
        <end position="469"/>
    </location>
</feature>
<evidence type="ECO:0000256" key="3">
    <source>
        <dbReference type="ARBA" id="ARBA00022692"/>
    </source>
</evidence>
<dbReference type="AlphaFoldDB" id="A0A542DWB2"/>
<dbReference type="GO" id="GO:0015744">
    <property type="term" value="P:succinate transport"/>
    <property type="evidence" value="ECO:0007669"/>
    <property type="project" value="TreeGrafter"/>
</dbReference>
<proteinExistence type="inferred from homology"/>
<evidence type="ECO:0000256" key="5">
    <source>
        <dbReference type="ARBA" id="ARBA00023136"/>
    </source>
</evidence>
<evidence type="ECO:0000259" key="10">
    <source>
        <dbReference type="Pfam" id="PF12821"/>
    </source>
</evidence>
<feature type="domain" description="Threonine/serine exporter-like N-terminal" evidence="9">
    <location>
        <begin position="62"/>
        <end position="309"/>
    </location>
</feature>
<comment type="caution">
    <text evidence="11">The sequence shown here is derived from an EMBL/GenBank/DDBJ whole genome shotgun (WGS) entry which is preliminary data.</text>
</comment>
<dbReference type="Pfam" id="PF12821">
    <property type="entry name" value="ThrE_2"/>
    <property type="match status" value="1"/>
</dbReference>
<dbReference type="InterPro" id="IPR010619">
    <property type="entry name" value="ThrE-like_N"/>
</dbReference>
<feature type="region of interest" description="Disordered" evidence="7">
    <location>
        <begin position="1"/>
        <end position="24"/>
    </location>
</feature>
<keyword evidence="12" id="KW-1185">Reference proteome</keyword>
<feature type="transmembrane region" description="Helical" evidence="8">
    <location>
        <begin position="351"/>
        <end position="369"/>
    </location>
</feature>
<evidence type="ECO:0000313" key="11">
    <source>
        <dbReference type="EMBL" id="TQJ07346.1"/>
    </source>
</evidence>
<feature type="transmembrane region" description="Helical" evidence="8">
    <location>
        <begin position="322"/>
        <end position="344"/>
    </location>
</feature>
<dbReference type="GO" id="GO:0005886">
    <property type="term" value="C:plasma membrane"/>
    <property type="evidence" value="ECO:0007669"/>
    <property type="project" value="UniProtKB-SubCell"/>
</dbReference>
<feature type="transmembrane region" description="Helical" evidence="8">
    <location>
        <begin position="247"/>
        <end position="268"/>
    </location>
</feature>
<feature type="transmembrane region" description="Helical" evidence="8">
    <location>
        <begin position="405"/>
        <end position="426"/>
    </location>
</feature>
<keyword evidence="3 8" id="KW-0812">Transmembrane</keyword>
<evidence type="ECO:0000313" key="12">
    <source>
        <dbReference type="Proteomes" id="UP000317893"/>
    </source>
</evidence>
<protein>
    <submittedName>
        <fullName evidence="11">Uncharacterized membrane protein YjjP (DUF1212 family)</fullName>
    </submittedName>
</protein>
<keyword evidence="5 8" id="KW-0472">Membrane</keyword>
<dbReference type="PANTHER" id="PTHR34390:SF2">
    <property type="entry name" value="SUCCINATE TRANSPORTER SUBUNIT YJJP-RELATED"/>
    <property type="match status" value="1"/>
</dbReference>
<evidence type="ECO:0000256" key="2">
    <source>
        <dbReference type="ARBA" id="ARBA00022475"/>
    </source>
</evidence>
<evidence type="ECO:0000259" key="9">
    <source>
        <dbReference type="Pfam" id="PF06738"/>
    </source>
</evidence>
<dbReference type="InterPro" id="IPR024528">
    <property type="entry name" value="ThrE_2"/>
</dbReference>
<evidence type="ECO:0000256" key="4">
    <source>
        <dbReference type="ARBA" id="ARBA00022989"/>
    </source>
</evidence>
<feature type="transmembrane region" description="Helical" evidence="8">
    <location>
        <begin position="289"/>
        <end position="310"/>
    </location>
</feature>
<reference evidence="11 12" key="1">
    <citation type="submission" date="2019-06" db="EMBL/GenBank/DDBJ databases">
        <title>Sequencing the genomes of 1000 actinobacteria strains.</title>
        <authorList>
            <person name="Klenk H.-P."/>
        </authorList>
    </citation>
    <scope>NUCLEOTIDE SEQUENCE [LARGE SCALE GENOMIC DNA]</scope>
    <source>
        <strain evidence="11 12">DSM 18607</strain>
    </source>
</reference>
<name>A0A542DWB2_9MICO</name>
<evidence type="ECO:0000256" key="1">
    <source>
        <dbReference type="ARBA" id="ARBA00004651"/>
    </source>
</evidence>
<evidence type="ECO:0000256" key="7">
    <source>
        <dbReference type="SAM" id="MobiDB-lite"/>
    </source>
</evidence>
<dbReference type="RefSeq" id="WP_141846306.1">
    <property type="nucleotide sequence ID" value="NZ_BAAAPR010000006.1"/>
</dbReference>
<keyword evidence="2" id="KW-1003">Cell membrane</keyword>
<feature type="transmembrane region" description="Helical" evidence="8">
    <location>
        <begin position="221"/>
        <end position="241"/>
    </location>
</feature>
<comment type="similarity">
    <text evidence="6">Belongs to the ThrE exporter (TC 2.A.79) family.</text>
</comment>
<feature type="transmembrane region" description="Helical" evidence="8">
    <location>
        <begin position="381"/>
        <end position="398"/>
    </location>
</feature>
<dbReference type="Proteomes" id="UP000317893">
    <property type="component" value="Unassembled WGS sequence"/>
</dbReference>
<sequence>MADETPRPRPRRAPRSGRPIAGEALRRTRHALQPSGPPTEGIPVVWTGPDGVEQDTARSVVDFAMRVSAALLATGAPASDVVATALLLSRTYGLRGVHVDVTFSSVAISYHRGPLADPITLLRTVRSRSSDFQRLDALRGLVVELSRDPVPVPEARRRFDAVIAMPYPYRRWVTTLATGVLGASAAAGFGGGPLIVALTLVAAALIAVTQHKLAGYGVESFFAQAVAAAVPTVLAVLVAVLQSRTGWLDGVVPSVLVASAVVVLLAGLSAVGAAQDAIEGFYVTAGARVFEVLVLTLGIVVGITVVLALSHKLGVSLSISDAPAPSATGTALAVGTAMVSAVAFGVSNYSGVRTVVVAGLAGGVGWLVYEAVRGLGAGRPSSSAVAAFVVGVTAQLAARRLKIAALAVTTSSIVALLPGRTLYQGIFQVVSDSAGPGFYQGLSTLFEAAGVGIGLAAGVSFGTYVARLVQDSRKGRRRRRAPGARA</sequence>
<feature type="domain" description="Threonine/Serine exporter ThrE" evidence="10">
    <location>
        <begin position="337"/>
        <end position="457"/>
    </location>
</feature>
<evidence type="ECO:0000256" key="6">
    <source>
        <dbReference type="ARBA" id="ARBA00034125"/>
    </source>
</evidence>
<dbReference type="GO" id="GO:0022857">
    <property type="term" value="F:transmembrane transporter activity"/>
    <property type="evidence" value="ECO:0007669"/>
    <property type="project" value="InterPro"/>
</dbReference>
<dbReference type="InterPro" id="IPR050539">
    <property type="entry name" value="ThrE_Dicarb/AminoAcid_Exp"/>
</dbReference>
<dbReference type="EMBL" id="VFMN01000001">
    <property type="protein sequence ID" value="TQJ07346.1"/>
    <property type="molecule type" value="Genomic_DNA"/>
</dbReference>
<gene>
    <name evidence="11" type="ORF">FB458_0407</name>
</gene>
<evidence type="ECO:0000256" key="8">
    <source>
        <dbReference type="SAM" id="Phobius"/>
    </source>
</evidence>
<dbReference type="OrthoDB" id="9763957at2"/>
<dbReference type="PANTHER" id="PTHR34390">
    <property type="entry name" value="UPF0442 PROTEIN YJJB-RELATED"/>
    <property type="match status" value="1"/>
</dbReference>
<keyword evidence="4 8" id="KW-1133">Transmembrane helix</keyword>